<evidence type="ECO:0000256" key="4">
    <source>
        <dbReference type="ARBA" id="ARBA00022692"/>
    </source>
</evidence>
<keyword evidence="4 8" id="KW-0812">Transmembrane</keyword>
<comment type="subcellular location">
    <subcellularLocation>
        <location evidence="1">Membrane</location>
        <topology evidence="1">Multi-pass membrane protein</topology>
    </subcellularLocation>
</comment>
<feature type="transmembrane region" description="Helical" evidence="8">
    <location>
        <begin position="395"/>
        <end position="418"/>
    </location>
</feature>
<name>A0A9X4MG17_9CYAN</name>
<feature type="region of interest" description="Disordered" evidence="7">
    <location>
        <begin position="219"/>
        <end position="238"/>
    </location>
</feature>
<reference evidence="9" key="1">
    <citation type="submission" date="2019-05" db="EMBL/GenBank/DDBJ databases">
        <title>Whole genome sequencing of Pseudanabaena catenata USMAC16.</title>
        <authorList>
            <person name="Khan Z."/>
            <person name="Omar W.M."/>
            <person name="Convey P."/>
            <person name="Merican F."/>
            <person name="Najimudin N."/>
        </authorList>
    </citation>
    <scope>NUCLEOTIDE SEQUENCE</scope>
    <source>
        <strain evidence="9">USMAC16</strain>
    </source>
</reference>
<proteinExistence type="inferred from homology"/>
<comment type="caution">
    <text evidence="9">The sequence shown here is derived from an EMBL/GenBank/DDBJ whole genome shotgun (WGS) entry which is preliminary data.</text>
</comment>
<feature type="transmembrane region" description="Helical" evidence="8">
    <location>
        <begin position="149"/>
        <end position="169"/>
    </location>
</feature>
<dbReference type="PANTHER" id="PTHR31585:SF0">
    <property type="entry name" value="FOLATE-BIOPTERIN TRANSPORTER 1, CHLOROPLASTIC"/>
    <property type="match status" value="1"/>
</dbReference>
<protein>
    <submittedName>
        <fullName evidence="9">Folate/biopterin family MFS transporter</fullName>
    </submittedName>
</protein>
<evidence type="ECO:0000256" key="3">
    <source>
        <dbReference type="ARBA" id="ARBA00022448"/>
    </source>
</evidence>
<evidence type="ECO:0000256" key="5">
    <source>
        <dbReference type="ARBA" id="ARBA00022989"/>
    </source>
</evidence>
<keyword evidence="10" id="KW-1185">Reference proteome</keyword>
<evidence type="ECO:0000256" key="1">
    <source>
        <dbReference type="ARBA" id="ARBA00004141"/>
    </source>
</evidence>
<feature type="transmembrane region" description="Helical" evidence="8">
    <location>
        <begin position="261"/>
        <end position="283"/>
    </location>
</feature>
<dbReference type="PANTHER" id="PTHR31585">
    <property type="entry name" value="FOLATE-BIOPTERIN TRANSPORTER 1, CHLOROPLASTIC"/>
    <property type="match status" value="1"/>
</dbReference>
<feature type="transmembrane region" description="Helical" evidence="8">
    <location>
        <begin position="20"/>
        <end position="44"/>
    </location>
</feature>
<keyword evidence="5 8" id="KW-1133">Transmembrane helix</keyword>
<dbReference type="GO" id="GO:0016020">
    <property type="term" value="C:membrane"/>
    <property type="evidence" value="ECO:0007669"/>
    <property type="project" value="UniProtKB-SubCell"/>
</dbReference>
<feature type="transmembrane region" description="Helical" evidence="8">
    <location>
        <begin position="430"/>
        <end position="448"/>
    </location>
</feature>
<sequence>MLIQTDWLKNLRGRSFDLELGAIAIIYFVQGAMAISQLAVSFFLKDDLGLSPAEVASMVGITMLPWTVKPLYGLISDGFPVFGYRRRPYLLLSSFLGVFAWASMSIWVTTPFWAIAMIAIGSLSLAFSDAITDALIVQRARLEPEGDAGSLQSFSWIASSVGAIMSAYLSGYLLEHFGAKFVFEITAILPLLVGISAFAIADYPMSAIFITAPDPSVTNSADHSGDQPKPSTPNSSRNSQAWMSLKFNFIQLKQAFTNKAIWMPAAFLFVWQATPSADTAFFYFTTNELKFNPEFLGTIKFFASWAGLLGVWLFQRFFKGVPTRKIFFWTTIISTALGLTSLLLVTHVNRSLGIDDRWFSLGDNLILTIAGRIAFMPVLVLAARLCPEGIEATLFALLMSVLNISALCSFQLGAGLTHLLGVTESNFDNLWILILIANISSLLPLPFLKWLPDEKSTNTEEISKPSVLPESTIASLAIEAIEAIETVEIEPLESGESDRPEAMLQENI</sequence>
<evidence type="ECO:0000256" key="7">
    <source>
        <dbReference type="SAM" id="MobiDB-lite"/>
    </source>
</evidence>
<dbReference type="InterPro" id="IPR039309">
    <property type="entry name" value="BT1"/>
</dbReference>
<keyword evidence="6 8" id="KW-0472">Membrane</keyword>
<dbReference type="InterPro" id="IPR036259">
    <property type="entry name" value="MFS_trans_sf"/>
</dbReference>
<accession>A0A9X4MG17</accession>
<keyword evidence="3" id="KW-0813">Transport</keyword>
<comment type="similarity">
    <text evidence="2">Belongs to the major facilitator superfamily. Folate-biopterin transporter (TC 2.A.71) family.</text>
</comment>
<dbReference type="Gene3D" id="1.20.1250.20">
    <property type="entry name" value="MFS general substrate transporter like domains"/>
    <property type="match status" value="1"/>
</dbReference>
<gene>
    <name evidence="9" type="ORF">FEV09_21685</name>
</gene>
<evidence type="ECO:0000256" key="2">
    <source>
        <dbReference type="ARBA" id="ARBA00007015"/>
    </source>
</evidence>
<dbReference type="EMBL" id="VBTY01000289">
    <property type="protein sequence ID" value="MDG3497156.1"/>
    <property type="molecule type" value="Genomic_DNA"/>
</dbReference>
<organism evidence="9 10">
    <name type="scientific">Pseudanabaena catenata USMAC16</name>
    <dbReference type="NCBI Taxonomy" id="1855837"/>
    <lineage>
        <taxon>Bacteria</taxon>
        <taxon>Bacillati</taxon>
        <taxon>Cyanobacteriota</taxon>
        <taxon>Cyanophyceae</taxon>
        <taxon>Pseudanabaenales</taxon>
        <taxon>Pseudanabaenaceae</taxon>
        <taxon>Pseudanabaena</taxon>
    </lineage>
</organism>
<evidence type="ECO:0000256" key="6">
    <source>
        <dbReference type="ARBA" id="ARBA00023136"/>
    </source>
</evidence>
<feature type="transmembrane region" description="Helical" evidence="8">
    <location>
        <begin position="114"/>
        <end position="137"/>
    </location>
</feature>
<dbReference type="AlphaFoldDB" id="A0A9X4MG17"/>
<feature type="transmembrane region" description="Helical" evidence="8">
    <location>
        <begin position="326"/>
        <end position="345"/>
    </location>
</feature>
<feature type="transmembrane region" description="Helical" evidence="8">
    <location>
        <begin position="295"/>
        <end position="314"/>
    </location>
</feature>
<dbReference type="InterPro" id="IPR004324">
    <property type="entry name" value="FBT"/>
</dbReference>
<evidence type="ECO:0000313" key="9">
    <source>
        <dbReference type="EMBL" id="MDG3497156.1"/>
    </source>
</evidence>
<evidence type="ECO:0000256" key="8">
    <source>
        <dbReference type="SAM" id="Phobius"/>
    </source>
</evidence>
<feature type="transmembrane region" description="Helical" evidence="8">
    <location>
        <begin position="50"/>
        <end position="68"/>
    </location>
</feature>
<dbReference type="Proteomes" id="UP001152872">
    <property type="component" value="Unassembled WGS sequence"/>
</dbReference>
<dbReference type="NCBIfam" id="TIGR00788">
    <property type="entry name" value="fbt"/>
    <property type="match status" value="1"/>
</dbReference>
<dbReference type="Pfam" id="PF03092">
    <property type="entry name" value="BT1"/>
    <property type="match status" value="1"/>
</dbReference>
<feature type="transmembrane region" description="Helical" evidence="8">
    <location>
        <begin position="365"/>
        <end position="383"/>
    </location>
</feature>
<feature type="transmembrane region" description="Helical" evidence="8">
    <location>
        <begin position="181"/>
        <end position="201"/>
    </location>
</feature>
<dbReference type="RefSeq" id="WP_009629361.1">
    <property type="nucleotide sequence ID" value="NZ_VBTY01000289.1"/>
</dbReference>
<dbReference type="CDD" id="cd17484">
    <property type="entry name" value="MFS_FBT"/>
    <property type="match status" value="1"/>
</dbReference>
<dbReference type="SUPFAM" id="SSF103473">
    <property type="entry name" value="MFS general substrate transporter"/>
    <property type="match status" value="1"/>
</dbReference>
<evidence type="ECO:0000313" key="10">
    <source>
        <dbReference type="Proteomes" id="UP001152872"/>
    </source>
</evidence>
<feature type="transmembrane region" description="Helical" evidence="8">
    <location>
        <begin position="89"/>
        <end position="108"/>
    </location>
</feature>